<sequence>MAESGAASDGMRRRLLDPSELGTKDYWDQAYSRELHNHEEDADDEGTVWFSESGAEEAMLAQLNALNDDGLLHRHETRRETDDAKSAPASRFVDLGTGNGHLLFALREEDDDGNFWAGEMIGVDYSETSIQLSKQIAAQKEAEHIDFEQWDLLTEPPGSWLKNGFDVALDKGTFDAISLMSSSGEARHPCETYREKVVPLIKPGGFLCITSCNWTRGELLEWLAPGAGELVFHSEAKYPTFTFGGQTGQSIVTLVFRKASGASEA</sequence>
<evidence type="ECO:0000256" key="1">
    <source>
        <dbReference type="ARBA" id="ARBA00022490"/>
    </source>
</evidence>
<feature type="domain" description="Methyltransferase" evidence="6">
    <location>
        <begin position="89"/>
        <end position="223"/>
    </location>
</feature>
<dbReference type="SUPFAM" id="SSF53335">
    <property type="entry name" value="S-adenosyl-L-methionine-dependent methyltransferases"/>
    <property type="match status" value="1"/>
</dbReference>
<accession>A0A9W7ST62</accession>
<dbReference type="AlphaFoldDB" id="A0A9W7ST62"/>
<keyword evidence="4 5" id="KW-0949">S-adenosyl-L-methionine</keyword>
<dbReference type="PANTHER" id="PTHR12843">
    <property type="entry name" value="PROTEIN-LYSINE N-METHYLTRANSFERASE METTL10"/>
    <property type="match status" value="1"/>
</dbReference>
<keyword evidence="1 5" id="KW-0963">Cytoplasm</keyword>
<dbReference type="CDD" id="cd02440">
    <property type="entry name" value="AdoMet_MTases"/>
    <property type="match status" value="1"/>
</dbReference>
<dbReference type="GO" id="GO:0016279">
    <property type="term" value="F:protein-lysine N-methyltransferase activity"/>
    <property type="evidence" value="ECO:0007669"/>
    <property type="project" value="UniProtKB-UniRule"/>
</dbReference>
<comment type="function">
    <text evidence="5">S-adenosyl-L-methionine-dependent protein-lysine N-methyltransferase that mono- and dimethylates elongation factor 1-alpha at 'Lys-316'. May play a role in intracellular transport.</text>
</comment>
<dbReference type="InterPro" id="IPR026635">
    <property type="entry name" value="Efm4/METTL10"/>
</dbReference>
<evidence type="ECO:0000313" key="7">
    <source>
        <dbReference type="EMBL" id="KAH9828183.1"/>
    </source>
</evidence>
<dbReference type="HAMAP" id="MF_03188">
    <property type="entry name" value="Methyltr_EFM4"/>
    <property type="match status" value="1"/>
</dbReference>
<gene>
    <name evidence="5" type="primary">EFM4</name>
    <name evidence="7" type="ORF">Tdes44962_MAKER02546</name>
</gene>
<dbReference type="PANTHER" id="PTHR12843:SF5">
    <property type="entry name" value="EEF1A LYSINE METHYLTRANSFERASE 2"/>
    <property type="match status" value="1"/>
</dbReference>
<keyword evidence="2 5" id="KW-0489">Methyltransferase</keyword>
<evidence type="ECO:0000256" key="2">
    <source>
        <dbReference type="ARBA" id="ARBA00022603"/>
    </source>
</evidence>
<dbReference type="OrthoDB" id="10069295at2759"/>
<organism evidence="7 8">
    <name type="scientific">Teratosphaeria destructans</name>
    <dbReference type="NCBI Taxonomy" id="418781"/>
    <lineage>
        <taxon>Eukaryota</taxon>
        <taxon>Fungi</taxon>
        <taxon>Dikarya</taxon>
        <taxon>Ascomycota</taxon>
        <taxon>Pezizomycotina</taxon>
        <taxon>Dothideomycetes</taxon>
        <taxon>Dothideomycetidae</taxon>
        <taxon>Mycosphaerellales</taxon>
        <taxon>Teratosphaeriaceae</taxon>
        <taxon>Teratosphaeria</taxon>
    </lineage>
</organism>
<proteinExistence type="inferred from homology"/>
<keyword evidence="3 5" id="KW-0808">Transferase</keyword>
<evidence type="ECO:0000259" key="6">
    <source>
        <dbReference type="Pfam" id="PF13847"/>
    </source>
</evidence>
<keyword evidence="5" id="KW-0813">Transport</keyword>
<dbReference type="EC" id="2.1.1.-" evidence="5"/>
<dbReference type="EMBL" id="RIBY02001778">
    <property type="protein sequence ID" value="KAH9828183.1"/>
    <property type="molecule type" value="Genomic_DNA"/>
</dbReference>
<dbReference type="Gene3D" id="3.40.50.150">
    <property type="entry name" value="Vaccinia Virus protein VP39"/>
    <property type="match status" value="1"/>
</dbReference>
<dbReference type="Pfam" id="PF13847">
    <property type="entry name" value="Methyltransf_31"/>
    <property type="match status" value="1"/>
</dbReference>
<protein>
    <recommendedName>
        <fullName evidence="5">Protein-lysine N-methyltransferase EFM4</fullName>
        <ecNumber evidence="5">2.1.1.-</ecNumber>
    </recommendedName>
    <alternativeName>
        <fullName evidence="5">Elongation factor methyltransferase 4</fullName>
    </alternativeName>
</protein>
<reference evidence="7 8" key="1">
    <citation type="journal article" date="2018" name="IMA Fungus">
        <title>IMA Genome-F 10: Nine draft genome sequences of Claviceps purpurea s.lat., including C. arundinis, C. humidiphila, and C. cf. spartinae, pseudomolecules for the pitch canker pathogen Fusarium circinatum, draft genome of Davidsoniella eucalypti, Grosmannia galeiformis, Quambalaria eucalypti, and Teratosphaeria destructans.</title>
        <authorList>
            <person name="Wingfield B.D."/>
            <person name="Liu M."/>
            <person name="Nguyen H.D."/>
            <person name="Lane F.A."/>
            <person name="Morgan S.W."/>
            <person name="De Vos L."/>
            <person name="Wilken P.M."/>
            <person name="Duong T.A."/>
            <person name="Aylward J."/>
            <person name="Coetzee M.P."/>
            <person name="Dadej K."/>
            <person name="De Beer Z.W."/>
            <person name="Findlay W."/>
            <person name="Havenga M."/>
            <person name="Kolarik M."/>
            <person name="Menzies J.G."/>
            <person name="Naidoo K."/>
            <person name="Pochopski O."/>
            <person name="Shoukouhi P."/>
            <person name="Santana Q.C."/>
            <person name="Seifert K.A."/>
            <person name="Soal N."/>
            <person name="Steenkamp E.T."/>
            <person name="Tatham C.T."/>
            <person name="van der Nest M.A."/>
            <person name="Wingfield M.J."/>
        </authorList>
    </citation>
    <scope>NUCLEOTIDE SEQUENCE [LARGE SCALE GENOMIC DNA]</scope>
    <source>
        <strain evidence="7">CMW44962</strain>
    </source>
</reference>
<dbReference type="Proteomes" id="UP001138500">
    <property type="component" value="Unassembled WGS sequence"/>
</dbReference>
<evidence type="ECO:0000256" key="3">
    <source>
        <dbReference type="ARBA" id="ARBA00022679"/>
    </source>
</evidence>
<comment type="caution">
    <text evidence="7">The sequence shown here is derived from an EMBL/GenBank/DDBJ whole genome shotgun (WGS) entry which is preliminary data.</text>
</comment>
<evidence type="ECO:0000313" key="8">
    <source>
        <dbReference type="Proteomes" id="UP001138500"/>
    </source>
</evidence>
<comment type="subcellular location">
    <subcellularLocation>
        <location evidence="5">Cytoplasm</location>
    </subcellularLocation>
</comment>
<name>A0A9W7ST62_9PEZI</name>
<evidence type="ECO:0000256" key="4">
    <source>
        <dbReference type="ARBA" id="ARBA00022691"/>
    </source>
</evidence>
<keyword evidence="8" id="KW-1185">Reference proteome</keyword>
<evidence type="ECO:0000256" key="5">
    <source>
        <dbReference type="HAMAP-Rule" id="MF_03188"/>
    </source>
</evidence>
<comment type="similarity">
    <text evidence="5">Belongs to the class I-like SAM-binding methyltransferase superfamily. EFM4 family.</text>
</comment>
<dbReference type="GO" id="GO:0005737">
    <property type="term" value="C:cytoplasm"/>
    <property type="evidence" value="ECO:0007669"/>
    <property type="project" value="UniProtKB-SubCell"/>
</dbReference>
<dbReference type="GO" id="GO:0016192">
    <property type="term" value="P:vesicle-mediated transport"/>
    <property type="evidence" value="ECO:0007669"/>
    <property type="project" value="UniProtKB-UniRule"/>
</dbReference>
<dbReference type="GO" id="GO:0032259">
    <property type="term" value="P:methylation"/>
    <property type="evidence" value="ECO:0007669"/>
    <property type="project" value="UniProtKB-KW"/>
</dbReference>
<dbReference type="InterPro" id="IPR029063">
    <property type="entry name" value="SAM-dependent_MTases_sf"/>
</dbReference>
<dbReference type="InterPro" id="IPR025714">
    <property type="entry name" value="Methyltranfer_dom"/>
</dbReference>
<reference evidence="7 8" key="2">
    <citation type="journal article" date="2021" name="Curr. Genet.">
        <title>Genetic response to nitrogen starvation in the aggressive Eucalyptus foliar pathogen Teratosphaeria destructans.</title>
        <authorList>
            <person name="Havenga M."/>
            <person name="Wingfield B.D."/>
            <person name="Wingfield M.J."/>
            <person name="Dreyer L.L."/>
            <person name="Roets F."/>
            <person name="Aylward J."/>
        </authorList>
    </citation>
    <scope>NUCLEOTIDE SEQUENCE [LARGE SCALE GENOMIC DNA]</scope>
    <source>
        <strain evidence="7">CMW44962</strain>
    </source>
</reference>